<sequence length="57" mass="6457">MARNLIAHSDARILDIAIECGFASEPHFATLFRQHYGLSPRAYRLTRTSHESRCIGV</sequence>
<evidence type="ECO:0000313" key="6">
    <source>
        <dbReference type="Proteomes" id="UP000253941"/>
    </source>
</evidence>
<proteinExistence type="predicted"/>
<protein>
    <submittedName>
        <fullName evidence="5">Helix-turn-helix domain-containing protein</fullName>
    </submittedName>
</protein>
<feature type="domain" description="HTH araC/xylS-type" evidence="4">
    <location>
        <begin position="1"/>
        <end position="46"/>
    </location>
</feature>
<dbReference type="Pfam" id="PF00165">
    <property type="entry name" value="HTH_AraC"/>
    <property type="match status" value="1"/>
</dbReference>
<dbReference type="AlphaFoldDB" id="A0A369T4H7"/>
<keyword evidence="6" id="KW-1185">Reference proteome</keyword>
<dbReference type="PROSITE" id="PS01124">
    <property type="entry name" value="HTH_ARAC_FAMILY_2"/>
    <property type="match status" value="1"/>
</dbReference>
<comment type="caution">
    <text evidence="5">The sequence shown here is derived from an EMBL/GenBank/DDBJ whole genome shotgun (WGS) entry which is preliminary data.</text>
</comment>
<dbReference type="SUPFAM" id="SSF46689">
    <property type="entry name" value="Homeodomain-like"/>
    <property type="match status" value="1"/>
</dbReference>
<dbReference type="GO" id="GO:0043565">
    <property type="term" value="F:sequence-specific DNA binding"/>
    <property type="evidence" value="ECO:0007669"/>
    <property type="project" value="InterPro"/>
</dbReference>
<dbReference type="RefSeq" id="WP_114583806.1">
    <property type="nucleotide sequence ID" value="NZ_QPMH01000033.1"/>
</dbReference>
<dbReference type="Gene3D" id="1.10.10.60">
    <property type="entry name" value="Homeodomain-like"/>
    <property type="match status" value="1"/>
</dbReference>
<keyword evidence="2" id="KW-0238">DNA-binding</keyword>
<dbReference type="GO" id="GO:0003700">
    <property type="term" value="F:DNA-binding transcription factor activity"/>
    <property type="evidence" value="ECO:0007669"/>
    <property type="project" value="InterPro"/>
</dbReference>
<evidence type="ECO:0000256" key="2">
    <source>
        <dbReference type="ARBA" id="ARBA00023125"/>
    </source>
</evidence>
<name>A0A369T4H7_9PROT</name>
<evidence type="ECO:0000256" key="3">
    <source>
        <dbReference type="ARBA" id="ARBA00023163"/>
    </source>
</evidence>
<reference evidence="5 6" key="1">
    <citation type="submission" date="2018-07" db="EMBL/GenBank/DDBJ databases">
        <title>Venubactetium sediminum gen. nov., sp. nov., isolated from a marine solar saltern.</title>
        <authorList>
            <person name="Wang S."/>
        </authorList>
    </citation>
    <scope>NUCLEOTIDE SEQUENCE [LARGE SCALE GENOMIC DNA]</scope>
    <source>
        <strain evidence="5 6">WD2A32</strain>
    </source>
</reference>
<dbReference type="InterPro" id="IPR020449">
    <property type="entry name" value="Tscrpt_reg_AraC-type_HTH"/>
</dbReference>
<dbReference type="PANTHER" id="PTHR43280:SF28">
    <property type="entry name" value="HTH-TYPE TRANSCRIPTIONAL ACTIVATOR RHAS"/>
    <property type="match status" value="1"/>
</dbReference>
<evidence type="ECO:0000256" key="1">
    <source>
        <dbReference type="ARBA" id="ARBA00023015"/>
    </source>
</evidence>
<dbReference type="InterPro" id="IPR018060">
    <property type="entry name" value="HTH_AraC"/>
</dbReference>
<accession>A0A369T4H7</accession>
<dbReference type="PRINTS" id="PR00032">
    <property type="entry name" value="HTHARAC"/>
</dbReference>
<organism evidence="5 6">
    <name type="scientific">Ferruginivarius sediminum</name>
    <dbReference type="NCBI Taxonomy" id="2661937"/>
    <lineage>
        <taxon>Bacteria</taxon>
        <taxon>Pseudomonadati</taxon>
        <taxon>Pseudomonadota</taxon>
        <taxon>Alphaproteobacteria</taxon>
        <taxon>Rhodospirillales</taxon>
        <taxon>Rhodospirillaceae</taxon>
        <taxon>Ferruginivarius</taxon>
    </lineage>
</organism>
<gene>
    <name evidence="5" type="ORF">DRB17_18975</name>
</gene>
<dbReference type="Proteomes" id="UP000253941">
    <property type="component" value="Unassembled WGS sequence"/>
</dbReference>
<dbReference type="EMBL" id="QPMH01000033">
    <property type="protein sequence ID" value="RDD60243.1"/>
    <property type="molecule type" value="Genomic_DNA"/>
</dbReference>
<keyword evidence="1" id="KW-0805">Transcription regulation</keyword>
<evidence type="ECO:0000313" key="5">
    <source>
        <dbReference type="EMBL" id="RDD60243.1"/>
    </source>
</evidence>
<dbReference type="InterPro" id="IPR009057">
    <property type="entry name" value="Homeodomain-like_sf"/>
</dbReference>
<dbReference type="PANTHER" id="PTHR43280">
    <property type="entry name" value="ARAC-FAMILY TRANSCRIPTIONAL REGULATOR"/>
    <property type="match status" value="1"/>
</dbReference>
<keyword evidence="3" id="KW-0804">Transcription</keyword>
<evidence type="ECO:0000259" key="4">
    <source>
        <dbReference type="PROSITE" id="PS01124"/>
    </source>
</evidence>